<accession>A0A212TCU5</accession>
<dbReference type="CDD" id="cd00657">
    <property type="entry name" value="Ferritin_like"/>
    <property type="match status" value="1"/>
</dbReference>
<dbReference type="Pfam" id="PF13668">
    <property type="entry name" value="Ferritin_2"/>
    <property type="match status" value="1"/>
</dbReference>
<dbReference type="EMBL" id="FYEW01000001">
    <property type="protein sequence ID" value="SNC63656.1"/>
    <property type="molecule type" value="Genomic_DNA"/>
</dbReference>
<protein>
    <submittedName>
        <fullName evidence="1">Ferritin-like domain-containing protein</fullName>
    </submittedName>
</protein>
<dbReference type="InterPro" id="IPR009078">
    <property type="entry name" value="Ferritin-like_SF"/>
</dbReference>
<evidence type="ECO:0000313" key="2">
    <source>
        <dbReference type="Proteomes" id="UP000198131"/>
    </source>
</evidence>
<sequence>MSEIFEEGSAAALAENRSGSPLKRRSFLRFTGAGVVLTGLMLAGCDDNQLDKELSEAASSDSKEDNNRVVNVGSGDFGILNFAYALEQLEAAFYAQVLKGGYYASASEAERLVFKDIEAHERIHRDFFKAGIAANGGTPIEDLEPDFSSINFGSRSSVLSAAKAFEDLGVAAYNGAGPLISNPVYLGLAGKVVSVEARHAALIRDLIQYGTFVTAEVVDQSTGLEKSLRPAQVAAMANKYLKPGSKINVSKLPRD</sequence>
<dbReference type="Proteomes" id="UP000198131">
    <property type="component" value="Unassembled WGS sequence"/>
</dbReference>
<gene>
    <name evidence="1" type="ORF">SAMN06265337_0923</name>
</gene>
<dbReference type="RefSeq" id="WP_088842212.1">
    <property type="nucleotide sequence ID" value="NZ_FYEW01000001.1"/>
</dbReference>
<dbReference type="SUPFAM" id="SSF47240">
    <property type="entry name" value="Ferritin-like"/>
    <property type="match status" value="1"/>
</dbReference>
<evidence type="ECO:0000313" key="1">
    <source>
        <dbReference type="EMBL" id="SNC63656.1"/>
    </source>
</evidence>
<organism evidence="1 2">
    <name type="scientific">Hymenobacter gelipurpurascens</name>
    <dbReference type="NCBI Taxonomy" id="89968"/>
    <lineage>
        <taxon>Bacteria</taxon>
        <taxon>Pseudomonadati</taxon>
        <taxon>Bacteroidota</taxon>
        <taxon>Cytophagia</taxon>
        <taxon>Cytophagales</taxon>
        <taxon>Hymenobacteraceae</taxon>
        <taxon>Hymenobacter</taxon>
    </lineage>
</organism>
<proteinExistence type="predicted"/>
<dbReference type="AlphaFoldDB" id="A0A212TCU5"/>
<dbReference type="OrthoDB" id="954262at2"/>
<reference evidence="2" key="1">
    <citation type="submission" date="2017-06" db="EMBL/GenBank/DDBJ databases">
        <authorList>
            <person name="Varghese N."/>
            <person name="Submissions S."/>
        </authorList>
    </citation>
    <scope>NUCLEOTIDE SEQUENCE [LARGE SCALE GENOMIC DNA]</scope>
    <source>
        <strain evidence="2">DSM 11116</strain>
    </source>
</reference>
<name>A0A212TCU5_9BACT</name>
<keyword evidence="2" id="KW-1185">Reference proteome</keyword>